<dbReference type="Proteomes" id="UP001303160">
    <property type="component" value="Unassembled WGS sequence"/>
</dbReference>
<reference evidence="1" key="2">
    <citation type="submission" date="2023-05" db="EMBL/GenBank/DDBJ databases">
        <authorList>
            <consortium name="Lawrence Berkeley National Laboratory"/>
            <person name="Steindorff A."/>
            <person name="Hensen N."/>
            <person name="Bonometti L."/>
            <person name="Westerberg I."/>
            <person name="Brannstrom I.O."/>
            <person name="Guillou S."/>
            <person name="Cros-Aarteil S."/>
            <person name="Calhoun S."/>
            <person name="Haridas S."/>
            <person name="Kuo A."/>
            <person name="Mondo S."/>
            <person name="Pangilinan J."/>
            <person name="Riley R."/>
            <person name="Labutti K."/>
            <person name="Andreopoulos B."/>
            <person name="Lipzen A."/>
            <person name="Chen C."/>
            <person name="Yanf M."/>
            <person name="Daum C."/>
            <person name="Ng V."/>
            <person name="Clum A."/>
            <person name="Ohm R."/>
            <person name="Martin F."/>
            <person name="Silar P."/>
            <person name="Natvig D."/>
            <person name="Lalanne C."/>
            <person name="Gautier V."/>
            <person name="Ament-Velasquez S.L."/>
            <person name="Kruys A."/>
            <person name="Hutchinson M.I."/>
            <person name="Powell A.J."/>
            <person name="Barry K."/>
            <person name="Miller A.N."/>
            <person name="Grigoriev I.V."/>
            <person name="Debuchy R."/>
            <person name="Gladieux P."/>
            <person name="Thoren M.H."/>
            <person name="Johannesson H."/>
        </authorList>
    </citation>
    <scope>NUCLEOTIDE SEQUENCE</scope>
    <source>
        <strain evidence="1">CBS 315.58</strain>
    </source>
</reference>
<keyword evidence="2" id="KW-1185">Reference proteome</keyword>
<name>A0AAN7AV40_9PEZI</name>
<dbReference type="EMBL" id="MU863899">
    <property type="protein sequence ID" value="KAK4202281.1"/>
    <property type="molecule type" value="Genomic_DNA"/>
</dbReference>
<gene>
    <name evidence="1" type="ORF">QBC40DRAFT_45134</name>
</gene>
<comment type="caution">
    <text evidence="1">The sequence shown here is derived from an EMBL/GenBank/DDBJ whole genome shotgun (WGS) entry which is preliminary data.</text>
</comment>
<sequence length="102" mass="11217">MYRMWAWVWMCGWMDVRRGRGRAAMVGREICSGYHAASDTEIPCGVLGGSSRFGGESCSSASVGSRGEEAKKGHRITNSSRIRVRSFGLVCGYPFDMPCRDA</sequence>
<accession>A0AAN7AV40</accession>
<evidence type="ECO:0000313" key="1">
    <source>
        <dbReference type="EMBL" id="KAK4202281.1"/>
    </source>
</evidence>
<proteinExistence type="predicted"/>
<reference evidence="1" key="1">
    <citation type="journal article" date="2023" name="Mol. Phylogenet. Evol.">
        <title>Genome-scale phylogeny and comparative genomics of the fungal order Sordariales.</title>
        <authorList>
            <person name="Hensen N."/>
            <person name="Bonometti L."/>
            <person name="Westerberg I."/>
            <person name="Brannstrom I.O."/>
            <person name="Guillou S."/>
            <person name="Cros-Aarteil S."/>
            <person name="Calhoun S."/>
            <person name="Haridas S."/>
            <person name="Kuo A."/>
            <person name="Mondo S."/>
            <person name="Pangilinan J."/>
            <person name="Riley R."/>
            <person name="LaButti K."/>
            <person name="Andreopoulos B."/>
            <person name="Lipzen A."/>
            <person name="Chen C."/>
            <person name="Yan M."/>
            <person name="Daum C."/>
            <person name="Ng V."/>
            <person name="Clum A."/>
            <person name="Steindorff A."/>
            <person name="Ohm R.A."/>
            <person name="Martin F."/>
            <person name="Silar P."/>
            <person name="Natvig D.O."/>
            <person name="Lalanne C."/>
            <person name="Gautier V."/>
            <person name="Ament-Velasquez S.L."/>
            <person name="Kruys A."/>
            <person name="Hutchinson M.I."/>
            <person name="Powell A.J."/>
            <person name="Barry K."/>
            <person name="Miller A.N."/>
            <person name="Grigoriev I.V."/>
            <person name="Debuchy R."/>
            <person name="Gladieux P."/>
            <person name="Hiltunen Thoren M."/>
            <person name="Johannesson H."/>
        </authorList>
    </citation>
    <scope>NUCLEOTIDE SEQUENCE</scope>
    <source>
        <strain evidence="1">CBS 315.58</strain>
    </source>
</reference>
<organism evidence="1 2">
    <name type="scientific">Triangularia verruculosa</name>
    <dbReference type="NCBI Taxonomy" id="2587418"/>
    <lineage>
        <taxon>Eukaryota</taxon>
        <taxon>Fungi</taxon>
        <taxon>Dikarya</taxon>
        <taxon>Ascomycota</taxon>
        <taxon>Pezizomycotina</taxon>
        <taxon>Sordariomycetes</taxon>
        <taxon>Sordariomycetidae</taxon>
        <taxon>Sordariales</taxon>
        <taxon>Podosporaceae</taxon>
        <taxon>Triangularia</taxon>
    </lineage>
</organism>
<evidence type="ECO:0000313" key="2">
    <source>
        <dbReference type="Proteomes" id="UP001303160"/>
    </source>
</evidence>
<protein>
    <submittedName>
        <fullName evidence="1">Uncharacterized protein</fullName>
    </submittedName>
</protein>
<dbReference type="AlphaFoldDB" id="A0AAN7AV40"/>